<accession>F0WL35</accession>
<dbReference type="EMBL" id="FR824185">
    <property type="protein sequence ID" value="CCA21995.1"/>
    <property type="molecule type" value="Genomic_DNA"/>
</dbReference>
<dbReference type="GO" id="GO:0003712">
    <property type="term" value="F:transcription coregulator activity"/>
    <property type="evidence" value="ECO:0007669"/>
    <property type="project" value="InterPro"/>
</dbReference>
<feature type="region of interest" description="Disordered" evidence="7">
    <location>
        <begin position="282"/>
        <end position="335"/>
    </location>
</feature>
<evidence type="ECO:0000256" key="1">
    <source>
        <dbReference type="ARBA" id="ARBA00004123"/>
    </source>
</evidence>
<keyword evidence="4 6" id="KW-0804">Transcription</keyword>
<evidence type="ECO:0000256" key="6">
    <source>
        <dbReference type="RuleBase" id="RU364141"/>
    </source>
</evidence>
<dbReference type="GO" id="GO:0006357">
    <property type="term" value="P:regulation of transcription by RNA polymerase II"/>
    <property type="evidence" value="ECO:0007669"/>
    <property type="project" value="InterPro"/>
</dbReference>
<comment type="subunit">
    <text evidence="6">Component of the Mediator complex.</text>
</comment>
<dbReference type="Pfam" id="PF10018">
    <property type="entry name" value="Med4"/>
    <property type="match status" value="1"/>
</dbReference>
<evidence type="ECO:0000256" key="7">
    <source>
        <dbReference type="SAM" id="MobiDB-lite"/>
    </source>
</evidence>
<organism evidence="8">
    <name type="scientific">Albugo laibachii Nc14</name>
    <dbReference type="NCBI Taxonomy" id="890382"/>
    <lineage>
        <taxon>Eukaryota</taxon>
        <taxon>Sar</taxon>
        <taxon>Stramenopiles</taxon>
        <taxon>Oomycota</taxon>
        <taxon>Peronosporomycetes</taxon>
        <taxon>Albuginales</taxon>
        <taxon>Albuginaceae</taxon>
        <taxon>Albugo</taxon>
    </lineage>
</organism>
<dbReference type="GO" id="GO:0016592">
    <property type="term" value="C:mediator complex"/>
    <property type="evidence" value="ECO:0007669"/>
    <property type="project" value="InterPro"/>
</dbReference>
<evidence type="ECO:0000256" key="5">
    <source>
        <dbReference type="ARBA" id="ARBA00023242"/>
    </source>
</evidence>
<comment type="function">
    <text evidence="6">Component of the Mediator complex, a coactivator involved in the regulated transcription of nearly all RNA polymerase II-dependent genes. Mediator functions as a bridge to convey information from gene-specific regulatory proteins to the basal RNA polymerase II transcription machinery. Mediator is recruited to promoters by direct interactions with regulatory proteins and serves as a scaffold for the assembly of a functional preinitiation complex with RNA polymerase II and the general transcription factors.</text>
</comment>
<dbReference type="HOGENOM" id="CLU_040622_0_0_1"/>
<reference evidence="8" key="1">
    <citation type="journal article" date="2011" name="PLoS Biol.">
        <title>Gene gain and loss during evolution of obligate parasitism in the white rust pathogen of Arabidopsis thaliana.</title>
        <authorList>
            <person name="Kemen E."/>
            <person name="Gardiner A."/>
            <person name="Schultz-Larsen T."/>
            <person name="Kemen A.C."/>
            <person name="Balmuth A.L."/>
            <person name="Robert-Seilaniantz A."/>
            <person name="Bailey K."/>
            <person name="Holub E."/>
            <person name="Studholme D.J."/>
            <person name="Maclean D."/>
            <person name="Jones J.D."/>
        </authorList>
    </citation>
    <scope>NUCLEOTIDE SEQUENCE</scope>
</reference>
<dbReference type="PANTHER" id="PTHR13208">
    <property type="entry name" value="MEDIATOR OF RNA POLYMERASE II TRANSCRIPTION SUBUNIT 4"/>
    <property type="match status" value="1"/>
</dbReference>
<keyword evidence="6" id="KW-0010">Activator</keyword>
<dbReference type="InterPro" id="IPR019258">
    <property type="entry name" value="Mediator_Med4"/>
</dbReference>
<evidence type="ECO:0000256" key="2">
    <source>
        <dbReference type="ARBA" id="ARBA00009626"/>
    </source>
</evidence>
<comment type="similarity">
    <text evidence="2 6">Belongs to the Mediator complex subunit 4 family.</text>
</comment>
<protein>
    <recommendedName>
        <fullName evidence="6">Mediator of RNA polymerase II transcription subunit 4</fullName>
    </recommendedName>
    <alternativeName>
        <fullName evidence="6">Mediator complex subunit 4</fullName>
    </alternativeName>
</protein>
<comment type="subcellular location">
    <subcellularLocation>
        <location evidence="1 6">Nucleus</location>
    </subcellularLocation>
</comment>
<dbReference type="GO" id="GO:0070847">
    <property type="term" value="C:core mediator complex"/>
    <property type="evidence" value="ECO:0007669"/>
    <property type="project" value="TreeGrafter"/>
</dbReference>
<dbReference type="PANTHER" id="PTHR13208:SF2">
    <property type="entry name" value="MEDIATOR OF RNA POLYMERASE II TRANSCRIPTION SUBUNIT 4"/>
    <property type="match status" value="1"/>
</dbReference>
<proteinExistence type="inferred from homology"/>
<feature type="compositionally biased region" description="Polar residues" evidence="7">
    <location>
        <begin position="325"/>
        <end position="335"/>
    </location>
</feature>
<feature type="compositionally biased region" description="Acidic residues" evidence="7">
    <location>
        <begin position="304"/>
        <end position="314"/>
    </location>
</feature>
<keyword evidence="3 6" id="KW-0805">Transcription regulation</keyword>
<keyword evidence="5 6" id="KW-0539">Nucleus</keyword>
<sequence length="335" mass="37570">MPGVGEYVECALQEHRSIVTNLLESIHTASLPPSTITNIRLRSVQEQVRRLLDSDRRLATAVKTLWTHRLTQKTIFQLQNEIQAKEERVIEYATQLRNAQVAIQNVFEKHQYTLQQARKPKQEQVLLDPRVVVAYAHRIAGTTSAPEHWQPGLPMSGFAPPAPQEQIMRAGVLSRGVIAETVTREGFKTTRIDVSSEPETSVTNDLKTPIGLGATDAEIRNQMPPGWKPGDPVDLPLDALLHYMGRSFFQENGINLPEFWKSGDAVPPEAMDLLRKKFNFPEKRKSDETNIDADTSQKRRKLETEEENSDESSDSDSSSDGPQGISLSFSSSDEE</sequence>
<evidence type="ECO:0000313" key="8">
    <source>
        <dbReference type="EMBL" id="CCA21995.1"/>
    </source>
</evidence>
<evidence type="ECO:0000256" key="4">
    <source>
        <dbReference type="ARBA" id="ARBA00023163"/>
    </source>
</evidence>
<gene>
    <name evidence="8" type="primary">AlNc14C140G7222</name>
    <name evidence="6" type="synonym">MED4</name>
    <name evidence="8" type="ORF">ALNC14_081380</name>
</gene>
<name>F0WL35_9STRA</name>
<reference evidence="8" key="2">
    <citation type="submission" date="2011-02" db="EMBL/GenBank/DDBJ databases">
        <authorList>
            <person name="MacLean D."/>
        </authorList>
    </citation>
    <scope>NUCLEOTIDE SEQUENCE</scope>
</reference>
<dbReference type="AlphaFoldDB" id="F0WL35"/>
<evidence type="ECO:0000256" key="3">
    <source>
        <dbReference type="ARBA" id="ARBA00023015"/>
    </source>
</evidence>